<feature type="region of interest" description="Disordered" evidence="1">
    <location>
        <begin position="1"/>
        <end position="29"/>
    </location>
</feature>
<evidence type="ECO:0000259" key="2">
    <source>
        <dbReference type="Pfam" id="PF08818"/>
    </source>
</evidence>
<evidence type="ECO:0000313" key="3">
    <source>
        <dbReference type="EMBL" id="MBP2366506.1"/>
    </source>
</evidence>
<reference evidence="3 4" key="1">
    <citation type="submission" date="2021-03" db="EMBL/GenBank/DDBJ databases">
        <title>Sequencing the genomes of 1000 actinobacteria strains.</title>
        <authorList>
            <person name="Klenk H.-P."/>
        </authorList>
    </citation>
    <scope>NUCLEOTIDE SEQUENCE [LARGE SCALE GENOMIC DNA]</scope>
    <source>
        <strain evidence="3 4">DSM 45256</strain>
    </source>
</reference>
<protein>
    <recommendedName>
        <fullName evidence="2">YdhG-like domain-containing protein</fullName>
    </recommendedName>
</protein>
<dbReference type="InterPro" id="IPR014922">
    <property type="entry name" value="YdhG-like"/>
</dbReference>
<feature type="domain" description="YdhG-like" evidence="2">
    <location>
        <begin position="41"/>
        <end position="134"/>
    </location>
</feature>
<dbReference type="Pfam" id="PF08818">
    <property type="entry name" value="DUF1801"/>
    <property type="match status" value="1"/>
</dbReference>
<dbReference type="Gene3D" id="3.90.1150.200">
    <property type="match status" value="1"/>
</dbReference>
<organism evidence="3 4">
    <name type="scientific">Pseudonocardia parietis</name>
    <dbReference type="NCBI Taxonomy" id="570936"/>
    <lineage>
        <taxon>Bacteria</taxon>
        <taxon>Bacillati</taxon>
        <taxon>Actinomycetota</taxon>
        <taxon>Actinomycetes</taxon>
        <taxon>Pseudonocardiales</taxon>
        <taxon>Pseudonocardiaceae</taxon>
        <taxon>Pseudonocardia</taxon>
    </lineage>
</organism>
<accession>A0ABS4VRV4</accession>
<evidence type="ECO:0000313" key="4">
    <source>
        <dbReference type="Proteomes" id="UP001519295"/>
    </source>
</evidence>
<feature type="compositionally biased region" description="Basic and acidic residues" evidence="1">
    <location>
        <begin position="1"/>
        <end position="10"/>
    </location>
</feature>
<comment type="caution">
    <text evidence="3">The sequence shown here is derived from an EMBL/GenBank/DDBJ whole genome shotgun (WGS) entry which is preliminary data.</text>
</comment>
<sequence>MADRDKDDAAPKLLSGGNPQIPKGEGDGPVQSYIAAMPGWKRDVGKRIDDLIVHAVPQVHKAVKWNQPFYGVRGEGWFLSLRCFTKYVQLQFLRGTSLDPVPPKASKHREVRYLDIHEGDRLDEEQLRSWVEQAAELPGEQM</sequence>
<dbReference type="EMBL" id="JAGINU010000001">
    <property type="protein sequence ID" value="MBP2366506.1"/>
    <property type="molecule type" value="Genomic_DNA"/>
</dbReference>
<keyword evidence="4" id="KW-1185">Reference proteome</keyword>
<dbReference type="RefSeq" id="WP_210026571.1">
    <property type="nucleotide sequence ID" value="NZ_JAGINU010000001.1"/>
</dbReference>
<proteinExistence type="predicted"/>
<dbReference type="SUPFAM" id="SSF159888">
    <property type="entry name" value="YdhG-like"/>
    <property type="match status" value="1"/>
</dbReference>
<dbReference type="Proteomes" id="UP001519295">
    <property type="component" value="Unassembled WGS sequence"/>
</dbReference>
<evidence type="ECO:0000256" key="1">
    <source>
        <dbReference type="SAM" id="MobiDB-lite"/>
    </source>
</evidence>
<name>A0ABS4VRV4_9PSEU</name>
<gene>
    <name evidence="3" type="ORF">JOF36_002202</name>
</gene>